<dbReference type="EMBL" id="RAXU01000010">
    <property type="protein sequence ID" value="RKG33421.1"/>
    <property type="molecule type" value="Genomic_DNA"/>
</dbReference>
<name>A0A3A8EX22_9GAMM</name>
<evidence type="ECO:0000313" key="3">
    <source>
        <dbReference type="Proteomes" id="UP000269001"/>
    </source>
</evidence>
<accession>A0A3A8EX22</accession>
<evidence type="ECO:0000313" key="2">
    <source>
        <dbReference type="EMBL" id="RKG33421.1"/>
    </source>
</evidence>
<organism evidence="2 3">
    <name type="scientific">Acinetobacter guerrae</name>
    <dbReference type="NCBI Taxonomy" id="1843371"/>
    <lineage>
        <taxon>Bacteria</taxon>
        <taxon>Pseudomonadati</taxon>
        <taxon>Pseudomonadota</taxon>
        <taxon>Gammaproteobacteria</taxon>
        <taxon>Moraxellales</taxon>
        <taxon>Moraxellaceae</taxon>
        <taxon>Acinetobacter</taxon>
    </lineage>
</organism>
<gene>
    <name evidence="2" type="ORF">D7V21_09630</name>
</gene>
<dbReference type="RefSeq" id="WP_120370285.1">
    <property type="nucleotide sequence ID" value="NZ_RAXU01000010.1"/>
</dbReference>
<keyword evidence="1" id="KW-1133">Transmembrane helix</keyword>
<dbReference type="Proteomes" id="UP000269001">
    <property type="component" value="Unassembled WGS sequence"/>
</dbReference>
<reference evidence="2 3" key="1">
    <citation type="submission" date="2018-09" db="EMBL/GenBank/DDBJ databases">
        <title>The draft genome of Acinetobacter spp. strains.</title>
        <authorList>
            <person name="Qin J."/>
            <person name="Feng Y."/>
            <person name="Zong Z."/>
        </authorList>
    </citation>
    <scope>NUCLEOTIDE SEQUENCE [LARGE SCALE GENOMIC DNA]</scope>
    <source>
        <strain evidence="2 3">WCHAc060096</strain>
    </source>
</reference>
<evidence type="ECO:0000256" key="1">
    <source>
        <dbReference type="SAM" id="Phobius"/>
    </source>
</evidence>
<dbReference type="AlphaFoldDB" id="A0A3A8EX22"/>
<keyword evidence="3" id="KW-1185">Reference proteome</keyword>
<sequence length="61" mass="7156">MKHKIIESQTTPILYQHPTAEEQRPNRWQNVWVNAKEFSLFFALALVVWIAIHFCYLAVAG</sequence>
<protein>
    <submittedName>
        <fullName evidence="2">Uncharacterized protein</fullName>
    </submittedName>
</protein>
<keyword evidence="1" id="KW-0472">Membrane</keyword>
<proteinExistence type="predicted"/>
<comment type="caution">
    <text evidence="2">The sequence shown here is derived from an EMBL/GenBank/DDBJ whole genome shotgun (WGS) entry which is preliminary data.</text>
</comment>
<keyword evidence="1" id="KW-0812">Transmembrane</keyword>
<feature type="transmembrane region" description="Helical" evidence="1">
    <location>
        <begin position="38"/>
        <end position="59"/>
    </location>
</feature>